<evidence type="ECO:0000313" key="3">
    <source>
        <dbReference type="EMBL" id="KAK7789021.1"/>
    </source>
</evidence>
<feature type="region of interest" description="Disordered" evidence="1">
    <location>
        <begin position="50"/>
        <end position="87"/>
    </location>
</feature>
<dbReference type="PANTHER" id="PTHR25480">
    <property type="entry name" value="LEUCINE-RICH REPEAT-CONTAINING PROTEIN 73"/>
    <property type="match status" value="1"/>
</dbReference>
<dbReference type="PANTHER" id="PTHR25480:SF0">
    <property type="entry name" value="C-MAF-INDUCING PROTEIN"/>
    <property type="match status" value="1"/>
</dbReference>
<proteinExistence type="predicted"/>
<dbReference type="Pfam" id="PF23066">
    <property type="entry name" value="PH_21"/>
    <property type="match status" value="1"/>
</dbReference>
<feature type="compositionally biased region" description="Pro residues" evidence="1">
    <location>
        <begin position="217"/>
        <end position="226"/>
    </location>
</feature>
<feature type="region of interest" description="Disordered" evidence="1">
    <location>
        <begin position="99"/>
        <end position="174"/>
    </location>
</feature>
<keyword evidence="4" id="KW-1185">Reference proteome</keyword>
<feature type="compositionally biased region" description="Pro residues" evidence="1">
    <location>
        <begin position="57"/>
        <end position="80"/>
    </location>
</feature>
<evidence type="ECO:0000259" key="2">
    <source>
        <dbReference type="Pfam" id="PF23066"/>
    </source>
</evidence>
<accession>A0AAN9YY49</accession>
<comment type="caution">
    <text evidence="3">The sequence shown here is derived from an EMBL/GenBank/DDBJ whole genome shotgun (WGS) entry which is preliminary data.</text>
</comment>
<feature type="compositionally biased region" description="Low complexity" evidence="1">
    <location>
        <begin position="122"/>
        <end position="149"/>
    </location>
</feature>
<evidence type="ECO:0000256" key="1">
    <source>
        <dbReference type="SAM" id="MobiDB-lite"/>
    </source>
</evidence>
<dbReference type="InterPro" id="IPR032675">
    <property type="entry name" value="LRR_dom_sf"/>
</dbReference>
<feature type="compositionally biased region" description="Basic and acidic residues" evidence="1">
    <location>
        <begin position="109"/>
        <end position="119"/>
    </location>
</feature>
<dbReference type="Gene3D" id="3.80.10.10">
    <property type="entry name" value="Ribonuclease Inhibitor"/>
    <property type="match status" value="1"/>
</dbReference>
<feature type="region of interest" description="Disordered" evidence="1">
    <location>
        <begin position="1"/>
        <end position="27"/>
    </location>
</feature>
<sequence length="861" mass="93260">MPCRVAGGGGGGQAAGNHPFDPPSAAHGPKVSKCLALMFCFSSPFGRRERAAAAAAAPPPPPVEAVPGPGPGPGAAPDPLSPAAAAAAQPCIVVVEGPTGAAAAGGDDGEVRTAPRAEPETDTASYSSSASGCSVTSSSSSSSSSGCDAGADEDGEEEEDEEADEEGGAAAEAEGQLEPLASRRGAPAPLPPLAACASSSASSLTASSSASASASPAPSPSAPGPGPRFKLLREGDVQLCYLNHTRTVISKILSSKFLRRWETHRLYLNDACISSKTPSGFMERSVPYSSVEELCVVARWDAGHRFCVRLVVQDGSLLLQANNAYMRDQWYHSILWKKCIFKYRNILKKSTRPEVVLKELKSLVELATSTPLQDECVTNAPMEIVSRLLEEDEAWTSRGGSEQLTATLAPLLANTAPSPALCRFFSRHCAAHPRSPAVAERLTPVAQRILKHNVDFGKFPHMRRLVQDYICALHMQNGGDEVLRRFVASIHGPGSSCPHPRVLPNLVAVCLAAVFSSFEERRSVEARNETQGLVLEHADCQLQCYLSVLLTVSEYDDWRPGLAQLLQPIPFPDDALAHEPFIRSFMPVMERIGKDSRCEVHQLVLGIREGKEGWFHVYCPSSLACVDEGELWCSMLEILLHCCCRRKRFLVQLAKRLGACLLLALRDHTVAQEALCLMLEWELLTQEDQKMQVVTTLQSTASGREHYAALCRRQMHLKELQQKGGPRKLTLPSRSTDADIARLLSCGSFGNLECLSLAFTHVTSACAEQLIKLPSLRYLNLWATQFGDSGLLMISEHLHKLQVLNLCETQVSDKGIAALASMTSLRKLNLNSTKLSAHTFERLKQKLPALQEFDVRYTEAW</sequence>
<dbReference type="InterPro" id="IPR052813">
    <property type="entry name" value="CMIP"/>
</dbReference>
<organism evidence="3 4">
    <name type="scientific">Gryllus longicercus</name>
    <dbReference type="NCBI Taxonomy" id="2509291"/>
    <lineage>
        <taxon>Eukaryota</taxon>
        <taxon>Metazoa</taxon>
        <taxon>Ecdysozoa</taxon>
        <taxon>Arthropoda</taxon>
        <taxon>Hexapoda</taxon>
        <taxon>Insecta</taxon>
        <taxon>Pterygota</taxon>
        <taxon>Neoptera</taxon>
        <taxon>Polyneoptera</taxon>
        <taxon>Orthoptera</taxon>
        <taxon>Ensifera</taxon>
        <taxon>Gryllidea</taxon>
        <taxon>Grylloidea</taxon>
        <taxon>Gryllidae</taxon>
        <taxon>Gryllinae</taxon>
        <taxon>Gryllus</taxon>
    </lineage>
</organism>
<dbReference type="EMBL" id="JAZDUA010000858">
    <property type="protein sequence ID" value="KAK7789021.1"/>
    <property type="molecule type" value="Genomic_DNA"/>
</dbReference>
<feature type="domain" description="C-Maf-inducing protein PH" evidence="2">
    <location>
        <begin position="228"/>
        <end position="348"/>
    </location>
</feature>
<protein>
    <recommendedName>
        <fullName evidence="2">C-Maf-inducing protein PH domain-containing protein</fullName>
    </recommendedName>
</protein>
<dbReference type="InterPro" id="IPR056429">
    <property type="entry name" value="PH_CMIP"/>
</dbReference>
<reference evidence="3 4" key="1">
    <citation type="submission" date="2024-03" db="EMBL/GenBank/DDBJ databases">
        <title>The genome assembly and annotation of the cricket Gryllus longicercus Weissman &amp; Gray.</title>
        <authorList>
            <person name="Szrajer S."/>
            <person name="Gray D."/>
            <person name="Ylla G."/>
        </authorList>
    </citation>
    <scope>NUCLEOTIDE SEQUENCE [LARGE SCALE GENOMIC DNA]</scope>
    <source>
        <strain evidence="3">DAG 2021-001</strain>
        <tissue evidence="3">Whole body minus gut</tissue>
    </source>
</reference>
<dbReference type="Proteomes" id="UP001378592">
    <property type="component" value="Unassembled WGS sequence"/>
</dbReference>
<feature type="region of interest" description="Disordered" evidence="1">
    <location>
        <begin position="209"/>
        <end position="228"/>
    </location>
</feature>
<feature type="compositionally biased region" description="Acidic residues" evidence="1">
    <location>
        <begin position="150"/>
        <end position="167"/>
    </location>
</feature>
<name>A0AAN9YY49_9ORTH</name>
<evidence type="ECO:0000313" key="4">
    <source>
        <dbReference type="Proteomes" id="UP001378592"/>
    </source>
</evidence>
<dbReference type="SUPFAM" id="SSF52047">
    <property type="entry name" value="RNI-like"/>
    <property type="match status" value="1"/>
</dbReference>
<feature type="compositionally biased region" description="Gly residues" evidence="1">
    <location>
        <begin position="1"/>
        <end position="14"/>
    </location>
</feature>
<gene>
    <name evidence="3" type="ORF">R5R35_009972</name>
</gene>
<dbReference type="AlphaFoldDB" id="A0AAN9YY49"/>
<dbReference type="SUPFAM" id="SSF50729">
    <property type="entry name" value="PH domain-like"/>
    <property type="match status" value="1"/>
</dbReference>